<protein>
    <submittedName>
        <fullName evidence="2">Uncharacterized protein</fullName>
    </submittedName>
</protein>
<comment type="caution">
    <text evidence="2">The sequence shown here is derived from an EMBL/GenBank/DDBJ whole genome shotgun (WGS) entry which is preliminary data.</text>
</comment>
<sequence length="241" mass="27296">MERIRTWKPGNQAATFYNCPFPSHSDREIGEDTMFSCCLPVSQGRGLKRGSDESRFRSGCCWFRTQRRPLSPLTQLEPEVTQGDPGAVGHTTEGQSRPEVHMTSWGSGEPGPLSGRRWSPPQKPIRFRRPPSWKLLNQQRRIALRNSFLEPTRFCKRFPMCDAYLEHQAHVNHTGPEDLQEAEPKAWAQEAEETPVVTPEVHLEMFEAELEVWAPPEVLPPPSATPTAAVEPGRPGRHLQT</sequence>
<proteinExistence type="predicted"/>
<dbReference type="Proteomes" id="UP001177744">
    <property type="component" value="Unassembled WGS sequence"/>
</dbReference>
<accession>A0AA40HNI5</accession>
<reference evidence="2" key="1">
    <citation type="submission" date="2023-06" db="EMBL/GenBank/DDBJ databases">
        <title>Reference genome for the Northern bat (Eptesicus nilssonii), a most northern bat species.</title>
        <authorList>
            <person name="Laine V.N."/>
            <person name="Pulliainen A.T."/>
            <person name="Lilley T.M."/>
        </authorList>
    </citation>
    <scope>NUCLEOTIDE SEQUENCE</scope>
    <source>
        <strain evidence="2">BLF_Eptnil</strain>
        <tissue evidence="2">Kidney</tissue>
    </source>
</reference>
<dbReference type="EMBL" id="JAULJE010000015">
    <property type="protein sequence ID" value="KAK1334477.1"/>
    <property type="molecule type" value="Genomic_DNA"/>
</dbReference>
<dbReference type="AlphaFoldDB" id="A0AA40HNI5"/>
<evidence type="ECO:0000256" key="1">
    <source>
        <dbReference type="SAM" id="MobiDB-lite"/>
    </source>
</evidence>
<organism evidence="2 3">
    <name type="scientific">Cnephaeus nilssonii</name>
    <name type="common">Northern bat</name>
    <name type="synonym">Eptesicus nilssonii</name>
    <dbReference type="NCBI Taxonomy" id="3371016"/>
    <lineage>
        <taxon>Eukaryota</taxon>
        <taxon>Metazoa</taxon>
        <taxon>Chordata</taxon>
        <taxon>Craniata</taxon>
        <taxon>Vertebrata</taxon>
        <taxon>Euteleostomi</taxon>
        <taxon>Mammalia</taxon>
        <taxon>Eutheria</taxon>
        <taxon>Laurasiatheria</taxon>
        <taxon>Chiroptera</taxon>
        <taxon>Yangochiroptera</taxon>
        <taxon>Vespertilionidae</taxon>
        <taxon>Cnephaeus</taxon>
    </lineage>
</organism>
<evidence type="ECO:0000313" key="2">
    <source>
        <dbReference type="EMBL" id="KAK1334477.1"/>
    </source>
</evidence>
<name>A0AA40HNI5_CNENI</name>
<feature type="region of interest" description="Disordered" evidence="1">
    <location>
        <begin position="75"/>
        <end position="124"/>
    </location>
</feature>
<keyword evidence="3" id="KW-1185">Reference proteome</keyword>
<gene>
    <name evidence="2" type="ORF">QTO34_005483</name>
</gene>
<feature type="region of interest" description="Disordered" evidence="1">
    <location>
        <begin position="216"/>
        <end position="241"/>
    </location>
</feature>
<evidence type="ECO:0000313" key="3">
    <source>
        <dbReference type="Proteomes" id="UP001177744"/>
    </source>
</evidence>